<dbReference type="Gene3D" id="6.10.160.10">
    <property type="match status" value="1"/>
</dbReference>
<comment type="caution">
    <text evidence="8">The sequence shown here is derived from an EMBL/GenBank/DDBJ whole genome shotgun (WGS) entry which is preliminary data.</text>
</comment>
<dbReference type="Pfam" id="PF00453">
    <property type="entry name" value="Ribosomal_L20"/>
    <property type="match status" value="1"/>
</dbReference>
<evidence type="ECO:0000313" key="9">
    <source>
        <dbReference type="Proteomes" id="UP001530293"/>
    </source>
</evidence>
<comment type="similarity">
    <text evidence="1 7">Belongs to the bacterial ribosomal protein bL20 family.</text>
</comment>
<keyword evidence="5 7" id="KW-0687">Ribonucleoprotein</keyword>
<gene>
    <name evidence="8" type="ORF">ACHAWU_001094</name>
</gene>
<keyword evidence="2" id="KW-0699">rRNA-binding</keyword>
<keyword evidence="9" id="KW-1185">Reference proteome</keyword>
<evidence type="ECO:0000256" key="1">
    <source>
        <dbReference type="ARBA" id="ARBA00007698"/>
    </source>
</evidence>
<reference evidence="8 9" key="1">
    <citation type="submission" date="2024-10" db="EMBL/GenBank/DDBJ databases">
        <title>Updated reference genomes for cyclostephanoid diatoms.</title>
        <authorList>
            <person name="Roberts W.R."/>
            <person name="Alverson A.J."/>
        </authorList>
    </citation>
    <scope>NUCLEOTIDE SEQUENCE [LARGE SCALE GENOMIC DNA]</scope>
    <source>
        <strain evidence="8 9">AJA232-27</strain>
    </source>
</reference>
<evidence type="ECO:0000256" key="3">
    <source>
        <dbReference type="ARBA" id="ARBA00022884"/>
    </source>
</evidence>
<dbReference type="Proteomes" id="UP001530293">
    <property type="component" value="Unassembled WGS sequence"/>
</dbReference>
<evidence type="ECO:0000256" key="6">
    <source>
        <dbReference type="ARBA" id="ARBA00035295"/>
    </source>
</evidence>
<proteinExistence type="inferred from homology"/>
<dbReference type="InterPro" id="IPR005813">
    <property type="entry name" value="Ribosomal_bL20"/>
</dbReference>
<sequence>MFHQMAQRWLPLVRQSTKMAATTTTTTTRMMIMMPRGGECMNMMASRSLSSMASTLPLARGSGLMGISKACVYPSISATSPNLASTLTLGRWNNYLDDGCLTQQTRGFASKKHKRVIRQSKGFRGRANRCFRVAIRRLEKSWQYAYRDRKVKKREFRKLWIQRLNAGVRQYGLSYSKFIQMQNNSGIVLDRKILSGLAMYEPFSFKAVVDVVKAMSVEGGVEKIQVSAGN</sequence>
<evidence type="ECO:0000256" key="5">
    <source>
        <dbReference type="ARBA" id="ARBA00023274"/>
    </source>
</evidence>
<dbReference type="SUPFAM" id="SSF74731">
    <property type="entry name" value="Ribosomal protein L20"/>
    <property type="match status" value="1"/>
</dbReference>
<name>A0ABD3MH85_9STRA</name>
<dbReference type="PRINTS" id="PR00062">
    <property type="entry name" value="RIBOSOMALL20"/>
</dbReference>
<keyword evidence="3" id="KW-0694">RNA-binding</keyword>
<dbReference type="PROSITE" id="PS00937">
    <property type="entry name" value="RIBOSOMAL_L20"/>
    <property type="match status" value="1"/>
</dbReference>
<dbReference type="Gene3D" id="1.10.1900.20">
    <property type="entry name" value="Ribosomal protein L20"/>
    <property type="match status" value="1"/>
</dbReference>
<dbReference type="InterPro" id="IPR035566">
    <property type="entry name" value="Ribosomal_protein_bL20_C"/>
</dbReference>
<dbReference type="FunFam" id="1.10.1900.20:FF:000001">
    <property type="entry name" value="50S ribosomal protein L20"/>
    <property type="match status" value="1"/>
</dbReference>
<dbReference type="HAMAP" id="MF_00382">
    <property type="entry name" value="Ribosomal_bL20"/>
    <property type="match status" value="1"/>
</dbReference>
<evidence type="ECO:0000256" key="7">
    <source>
        <dbReference type="RuleBase" id="RU000561"/>
    </source>
</evidence>
<dbReference type="GO" id="GO:0019843">
    <property type="term" value="F:rRNA binding"/>
    <property type="evidence" value="ECO:0007669"/>
    <property type="project" value="UniProtKB-KW"/>
</dbReference>
<organism evidence="8 9">
    <name type="scientific">Discostella pseudostelligera</name>
    <dbReference type="NCBI Taxonomy" id="259834"/>
    <lineage>
        <taxon>Eukaryota</taxon>
        <taxon>Sar</taxon>
        <taxon>Stramenopiles</taxon>
        <taxon>Ochrophyta</taxon>
        <taxon>Bacillariophyta</taxon>
        <taxon>Coscinodiscophyceae</taxon>
        <taxon>Thalassiosirophycidae</taxon>
        <taxon>Stephanodiscales</taxon>
        <taxon>Stephanodiscaceae</taxon>
        <taxon>Discostella</taxon>
    </lineage>
</organism>
<dbReference type="EMBL" id="JALLBG020000130">
    <property type="protein sequence ID" value="KAL3762947.1"/>
    <property type="molecule type" value="Genomic_DNA"/>
</dbReference>
<evidence type="ECO:0000313" key="8">
    <source>
        <dbReference type="EMBL" id="KAL3762947.1"/>
    </source>
</evidence>
<dbReference type="PANTHER" id="PTHR10986">
    <property type="entry name" value="39S RIBOSOMAL PROTEIN L20"/>
    <property type="match status" value="1"/>
</dbReference>
<accession>A0ABD3MH85</accession>
<dbReference type="AlphaFoldDB" id="A0ABD3MH85"/>
<dbReference type="GO" id="GO:1990904">
    <property type="term" value="C:ribonucleoprotein complex"/>
    <property type="evidence" value="ECO:0007669"/>
    <property type="project" value="UniProtKB-KW"/>
</dbReference>
<evidence type="ECO:0000256" key="4">
    <source>
        <dbReference type="ARBA" id="ARBA00022980"/>
    </source>
</evidence>
<keyword evidence="4 7" id="KW-0689">Ribosomal protein</keyword>
<dbReference type="GO" id="GO:0005840">
    <property type="term" value="C:ribosome"/>
    <property type="evidence" value="ECO:0007669"/>
    <property type="project" value="UniProtKB-KW"/>
</dbReference>
<dbReference type="InterPro" id="IPR049946">
    <property type="entry name" value="RIBOSOMAL_L20_CS"/>
</dbReference>
<protein>
    <recommendedName>
        <fullName evidence="6">Large ribosomal subunit protein bL20c</fullName>
    </recommendedName>
</protein>
<evidence type="ECO:0000256" key="2">
    <source>
        <dbReference type="ARBA" id="ARBA00022730"/>
    </source>
</evidence>
<dbReference type="NCBIfam" id="TIGR01032">
    <property type="entry name" value="rplT_bact"/>
    <property type="match status" value="1"/>
</dbReference>
<dbReference type="CDD" id="cd07026">
    <property type="entry name" value="Ribosomal_L20"/>
    <property type="match status" value="1"/>
</dbReference>